<accession>A0A9Q3IEU2</accession>
<reference evidence="2" key="1">
    <citation type="submission" date="2021-03" db="EMBL/GenBank/DDBJ databases">
        <title>Draft genome sequence of rust myrtle Austropuccinia psidii MF-1, a brazilian biotype.</title>
        <authorList>
            <person name="Quecine M.C."/>
            <person name="Pachon D.M.R."/>
            <person name="Bonatelli M.L."/>
            <person name="Correr F.H."/>
            <person name="Franceschini L.M."/>
            <person name="Leite T.F."/>
            <person name="Margarido G.R.A."/>
            <person name="Almeida C.A."/>
            <person name="Ferrarezi J.A."/>
            <person name="Labate C.A."/>
        </authorList>
    </citation>
    <scope>NUCLEOTIDE SEQUENCE</scope>
    <source>
        <strain evidence="2">MF-1</strain>
    </source>
</reference>
<evidence type="ECO:0000313" key="3">
    <source>
        <dbReference type="Proteomes" id="UP000765509"/>
    </source>
</evidence>
<protein>
    <submittedName>
        <fullName evidence="2">Uncharacterized protein</fullName>
    </submittedName>
</protein>
<evidence type="ECO:0000256" key="1">
    <source>
        <dbReference type="SAM" id="MobiDB-lite"/>
    </source>
</evidence>
<proteinExistence type="predicted"/>
<gene>
    <name evidence="2" type="ORF">O181_080311</name>
</gene>
<keyword evidence="3" id="KW-1185">Reference proteome</keyword>
<evidence type="ECO:0000313" key="2">
    <source>
        <dbReference type="EMBL" id="MBW0540596.1"/>
    </source>
</evidence>
<dbReference type="EMBL" id="AVOT02045241">
    <property type="protein sequence ID" value="MBW0540596.1"/>
    <property type="molecule type" value="Genomic_DNA"/>
</dbReference>
<dbReference type="Proteomes" id="UP000765509">
    <property type="component" value="Unassembled WGS sequence"/>
</dbReference>
<dbReference type="AlphaFoldDB" id="A0A9Q3IEU2"/>
<comment type="caution">
    <text evidence="2">The sequence shown here is derived from an EMBL/GenBank/DDBJ whole genome shotgun (WGS) entry which is preliminary data.</text>
</comment>
<name>A0A9Q3IEU2_9BASI</name>
<organism evidence="2 3">
    <name type="scientific">Austropuccinia psidii MF-1</name>
    <dbReference type="NCBI Taxonomy" id="1389203"/>
    <lineage>
        <taxon>Eukaryota</taxon>
        <taxon>Fungi</taxon>
        <taxon>Dikarya</taxon>
        <taxon>Basidiomycota</taxon>
        <taxon>Pucciniomycotina</taxon>
        <taxon>Pucciniomycetes</taxon>
        <taxon>Pucciniales</taxon>
        <taxon>Sphaerophragmiaceae</taxon>
        <taxon>Austropuccinia</taxon>
    </lineage>
</organism>
<sequence length="87" mass="9623">MVQEVRTVDEAGPSLSEVVDENHPDMPCDSSTVTPSQEGEDVAVDESRHPAPEIEVCEGQRIRVIRPCHPMLVSSDINPENVCKVWI</sequence>
<feature type="region of interest" description="Disordered" evidence="1">
    <location>
        <begin position="1"/>
        <end position="50"/>
    </location>
</feature>